<feature type="binding site" evidence="9">
    <location>
        <position position="361"/>
    </location>
    <ligand>
        <name>Zn(2+)</name>
        <dbReference type="ChEBI" id="CHEBI:29105"/>
        <label>2</label>
    </ligand>
</feature>
<dbReference type="Pfam" id="PF12998">
    <property type="entry name" value="ING"/>
    <property type="match status" value="1"/>
</dbReference>
<feature type="binding site" evidence="9">
    <location>
        <position position="350"/>
    </location>
    <ligand>
        <name>Zn(2+)</name>
        <dbReference type="ChEBI" id="CHEBI:29105"/>
        <label>1</label>
    </ligand>
</feature>
<comment type="domain">
    <text evidence="11">The PHD-type zinc finger mediates the binding to H3K4me3.</text>
</comment>
<dbReference type="InterPro" id="IPR001965">
    <property type="entry name" value="Znf_PHD"/>
</dbReference>
<keyword evidence="6 11" id="KW-0156">Chromatin regulator</keyword>
<keyword evidence="15" id="KW-1185">Reference proteome</keyword>
<comment type="subunit">
    <text evidence="11">Component of an histone acetyltransferase complex. Interacts with H3K4me3 and to a lesser extent with H3K4me2.</text>
</comment>
<feature type="binding site" evidence="9">
    <location>
        <position position="375"/>
    </location>
    <ligand>
        <name>Zn(2+)</name>
        <dbReference type="ChEBI" id="CHEBI:29105"/>
        <label>1</label>
    </ligand>
</feature>
<dbReference type="InterPro" id="IPR019787">
    <property type="entry name" value="Znf_PHD-finger"/>
</dbReference>
<evidence type="ECO:0000256" key="5">
    <source>
        <dbReference type="ARBA" id="ARBA00022833"/>
    </source>
</evidence>
<keyword evidence="4 10" id="KW-0863">Zinc-finger</keyword>
<dbReference type="InterPro" id="IPR011011">
    <property type="entry name" value="Znf_FYVE_PHD"/>
</dbReference>
<dbReference type="InterPro" id="IPR019786">
    <property type="entry name" value="Zinc_finger_PHD-type_CS"/>
</dbReference>
<evidence type="ECO:0000256" key="9">
    <source>
        <dbReference type="PIRSR" id="PIRSR628651-51"/>
    </source>
</evidence>
<evidence type="ECO:0000256" key="12">
    <source>
        <dbReference type="SAM" id="MobiDB-lite"/>
    </source>
</evidence>
<dbReference type="CDD" id="cd16858">
    <property type="entry name" value="ING_ING3_Yng2p"/>
    <property type="match status" value="1"/>
</dbReference>
<evidence type="ECO:0000256" key="10">
    <source>
        <dbReference type="PROSITE-ProRule" id="PRU00146"/>
    </source>
</evidence>
<dbReference type="Gene3D" id="6.10.140.1740">
    <property type="match status" value="1"/>
</dbReference>
<keyword evidence="5 9" id="KW-0862">Zinc</keyword>
<evidence type="ECO:0000313" key="14">
    <source>
        <dbReference type="EMBL" id="POY71223.1"/>
    </source>
</evidence>
<dbReference type="SMART" id="SM00249">
    <property type="entry name" value="PHD"/>
    <property type="match status" value="1"/>
</dbReference>
<evidence type="ECO:0000256" key="7">
    <source>
        <dbReference type="ARBA" id="ARBA00023242"/>
    </source>
</evidence>
<dbReference type="SUPFAM" id="SSF57903">
    <property type="entry name" value="FYVE/PHD zinc finger"/>
    <property type="match status" value="1"/>
</dbReference>
<organism evidence="14 15">
    <name type="scientific">Rhodotorula taiwanensis</name>
    <dbReference type="NCBI Taxonomy" id="741276"/>
    <lineage>
        <taxon>Eukaryota</taxon>
        <taxon>Fungi</taxon>
        <taxon>Dikarya</taxon>
        <taxon>Basidiomycota</taxon>
        <taxon>Pucciniomycotina</taxon>
        <taxon>Microbotryomycetes</taxon>
        <taxon>Sporidiobolales</taxon>
        <taxon>Sporidiobolaceae</taxon>
        <taxon>Rhodotorula</taxon>
    </lineage>
</organism>
<dbReference type="OrthoDB" id="5411773at2759"/>
<dbReference type="CDD" id="cd15505">
    <property type="entry name" value="PHD_ING"/>
    <property type="match status" value="1"/>
</dbReference>
<dbReference type="InterPro" id="IPR013083">
    <property type="entry name" value="Znf_RING/FYVE/PHD"/>
</dbReference>
<dbReference type="PROSITE" id="PS50016">
    <property type="entry name" value="ZF_PHD_2"/>
    <property type="match status" value="1"/>
</dbReference>
<evidence type="ECO:0000256" key="3">
    <source>
        <dbReference type="ARBA" id="ARBA00022723"/>
    </source>
</evidence>
<dbReference type="GO" id="GO:0000785">
    <property type="term" value="C:chromatin"/>
    <property type="evidence" value="ECO:0007669"/>
    <property type="project" value="UniProtKB-ARBA"/>
</dbReference>
<comment type="function">
    <text evidence="11">Component of an histone acetyltransferase complex.</text>
</comment>
<feature type="site" description="Histone H3K4me3 binding" evidence="8">
    <location>
        <position position="362"/>
    </location>
</feature>
<dbReference type="PANTHER" id="PTHR10333">
    <property type="entry name" value="INHIBITOR OF GROWTH PROTEIN"/>
    <property type="match status" value="1"/>
</dbReference>
<feature type="compositionally biased region" description="Low complexity" evidence="12">
    <location>
        <begin position="244"/>
        <end position="257"/>
    </location>
</feature>
<dbReference type="PROSITE" id="PS01359">
    <property type="entry name" value="ZF_PHD_1"/>
    <property type="match status" value="1"/>
</dbReference>
<feature type="compositionally biased region" description="Basic and acidic residues" evidence="12">
    <location>
        <begin position="323"/>
        <end position="333"/>
    </location>
</feature>
<feature type="site" description="Histone H3K4me3 binding" evidence="8">
    <location>
        <position position="370"/>
    </location>
</feature>
<feature type="region of interest" description="Disordered" evidence="12">
    <location>
        <begin position="213"/>
        <end position="257"/>
    </location>
</feature>
<comment type="similarity">
    <text evidence="2 11">Belongs to the ING family.</text>
</comment>
<feature type="domain" description="PHD-type" evidence="13">
    <location>
        <begin position="345"/>
        <end position="394"/>
    </location>
</feature>
<comment type="caution">
    <text evidence="14">The sequence shown here is derived from an EMBL/GenBank/DDBJ whole genome shotgun (WGS) entry which is preliminary data.</text>
</comment>
<dbReference type="EMBL" id="PJQD01000085">
    <property type="protein sequence ID" value="POY71223.1"/>
    <property type="molecule type" value="Genomic_DNA"/>
</dbReference>
<evidence type="ECO:0000256" key="2">
    <source>
        <dbReference type="ARBA" id="ARBA00010210"/>
    </source>
</evidence>
<evidence type="ECO:0000256" key="4">
    <source>
        <dbReference type="ARBA" id="ARBA00022771"/>
    </source>
</evidence>
<reference evidence="14 15" key="1">
    <citation type="journal article" date="2018" name="Front. Microbiol.">
        <title>Prospects for Fungal Bioremediation of Acidic Radioactive Waste Sites: Characterization and Genome Sequence of Rhodotorula taiwanensis MD1149.</title>
        <authorList>
            <person name="Tkavc R."/>
            <person name="Matrosova V.Y."/>
            <person name="Grichenko O.E."/>
            <person name="Gostincar C."/>
            <person name="Volpe R.P."/>
            <person name="Klimenkova P."/>
            <person name="Gaidamakova E.K."/>
            <person name="Zhou C.E."/>
            <person name="Stewart B.J."/>
            <person name="Lyman M.G."/>
            <person name="Malfatti S.A."/>
            <person name="Rubinfeld B."/>
            <person name="Courtot M."/>
            <person name="Singh J."/>
            <person name="Dalgard C.L."/>
            <person name="Hamilton T."/>
            <person name="Frey K.G."/>
            <person name="Gunde-Cimerman N."/>
            <person name="Dugan L."/>
            <person name="Daly M.J."/>
        </authorList>
    </citation>
    <scope>NUCLEOTIDE SEQUENCE [LARGE SCALE GENOMIC DNA]</scope>
    <source>
        <strain evidence="14 15">MD1149</strain>
    </source>
</reference>
<dbReference type="AlphaFoldDB" id="A0A2S5B363"/>
<keyword evidence="3 9" id="KW-0479">Metal-binding</keyword>
<feature type="region of interest" description="Disordered" evidence="12">
    <location>
        <begin position="310"/>
        <end position="339"/>
    </location>
</feature>
<dbReference type="GO" id="GO:0008270">
    <property type="term" value="F:zinc ion binding"/>
    <property type="evidence" value="ECO:0007669"/>
    <property type="project" value="UniProtKB-KW"/>
</dbReference>
<dbReference type="GO" id="GO:0005634">
    <property type="term" value="C:nucleus"/>
    <property type="evidence" value="ECO:0007669"/>
    <property type="project" value="UniProtKB-SubCell"/>
</dbReference>
<feature type="binding site" evidence="9">
    <location>
        <position position="388"/>
    </location>
    <ligand>
        <name>Zn(2+)</name>
        <dbReference type="ChEBI" id="CHEBI:29105"/>
        <label>2</label>
    </ligand>
</feature>
<accession>A0A2S5B363</accession>
<dbReference type="InterPro" id="IPR028651">
    <property type="entry name" value="ING_fam"/>
</dbReference>
<name>A0A2S5B363_9BASI</name>
<evidence type="ECO:0000256" key="8">
    <source>
        <dbReference type="PIRSR" id="PIRSR628651-50"/>
    </source>
</evidence>
<evidence type="ECO:0000256" key="1">
    <source>
        <dbReference type="ARBA" id="ARBA00004123"/>
    </source>
</evidence>
<evidence type="ECO:0000259" key="13">
    <source>
        <dbReference type="PROSITE" id="PS50016"/>
    </source>
</evidence>
<feature type="binding site" evidence="9">
    <location>
        <position position="366"/>
    </location>
    <ligand>
        <name>Zn(2+)</name>
        <dbReference type="ChEBI" id="CHEBI:29105"/>
        <label>2</label>
    </ligand>
</feature>
<dbReference type="SMART" id="SM01408">
    <property type="entry name" value="ING"/>
    <property type="match status" value="1"/>
</dbReference>
<evidence type="ECO:0000256" key="11">
    <source>
        <dbReference type="RuleBase" id="RU361213"/>
    </source>
</evidence>
<dbReference type="STRING" id="741276.A0A2S5B363"/>
<dbReference type="PANTHER" id="PTHR10333:SF42">
    <property type="entry name" value="INHIBITOR OF GROWTH PROTEIN 5"/>
    <property type="match status" value="1"/>
</dbReference>
<comment type="subcellular location">
    <subcellularLocation>
        <location evidence="1 11">Nucleus</location>
    </subcellularLocation>
</comment>
<feature type="binding site" evidence="9">
    <location>
        <position position="391"/>
    </location>
    <ligand>
        <name>Zn(2+)</name>
        <dbReference type="ChEBI" id="CHEBI:29105"/>
        <label>2</label>
    </ligand>
</feature>
<keyword evidence="7 11" id="KW-0539">Nucleus</keyword>
<dbReference type="GO" id="GO:0006355">
    <property type="term" value="P:regulation of DNA-templated transcription"/>
    <property type="evidence" value="ECO:0007669"/>
    <property type="project" value="TreeGrafter"/>
</dbReference>
<feature type="site" description="Histone H3K4me3 binding" evidence="8">
    <location>
        <position position="358"/>
    </location>
</feature>
<feature type="site" description="Histone H3K4me3 binding" evidence="8">
    <location>
        <position position="347"/>
    </location>
</feature>
<feature type="binding site" evidence="9">
    <location>
        <position position="348"/>
    </location>
    <ligand>
        <name>Zn(2+)</name>
        <dbReference type="ChEBI" id="CHEBI:29105"/>
        <label>1</label>
    </ligand>
</feature>
<proteinExistence type="inferred from homology"/>
<feature type="binding site" evidence="9">
    <location>
        <position position="372"/>
    </location>
    <ligand>
        <name>Zn(2+)</name>
        <dbReference type="ChEBI" id="CHEBI:29105"/>
        <label>1</label>
    </ligand>
</feature>
<sequence length="406" mass="42596">MSATEDAAVLLADFVSSLDNLPSEVCHILEEIGHKEGRVSDLKARASQRDQNIQKHAKPAAAGGQGLLVPNPKEDATIQKIRADLEKAEATTREKVALSERGVNLLSRHLNRLQAQLELLTSSVPPLPTLPAFTAPAAAAAAAAPPSIYAAQAGFGGVPPAAGGYNPYPTAGLTPAGTPGPGDKRRATGAVPLLPAHATPGQNGLPAGYGYVGTPGTPGTPTGGAGSSRRNGPSRLQNVAYASPGVPGTPQAAGQGQHAATAAFIQQQQQMQAAQLRIAQAQAQAVAQQQYATHQQLAQLQAAQQAHTQAQAQAVQAGNKRKRDQDDGRRAQDDLEGEAEGEDMTPYCFCHRPSFGEMIGCDAPDCKIEWFHLNCIGLKESPEGSWYCSQCEPRMRAQQARGGRKR</sequence>
<feature type="compositionally biased region" description="Polar residues" evidence="12">
    <location>
        <begin position="228"/>
        <end position="237"/>
    </location>
</feature>
<dbReference type="Gene3D" id="3.30.40.10">
    <property type="entry name" value="Zinc/RING finger domain, C3HC4 (zinc finger)"/>
    <property type="match status" value="1"/>
</dbReference>
<dbReference type="GO" id="GO:0006325">
    <property type="term" value="P:chromatin organization"/>
    <property type="evidence" value="ECO:0007669"/>
    <property type="project" value="UniProtKB-KW"/>
</dbReference>
<dbReference type="Proteomes" id="UP000237144">
    <property type="component" value="Unassembled WGS sequence"/>
</dbReference>
<gene>
    <name evidence="14" type="ORF">BMF94_5535</name>
</gene>
<evidence type="ECO:0000256" key="6">
    <source>
        <dbReference type="ARBA" id="ARBA00022853"/>
    </source>
</evidence>
<dbReference type="InterPro" id="IPR024610">
    <property type="entry name" value="ING_N_histone-binding"/>
</dbReference>
<protein>
    <recommendedName>
        <fullName evidence="11">Chromatin modification-related protein</fullName>
    </recommendedName>
</protein>
<evidence type="ECO:0000313" key="15">
    <source>
        <dbReference type="Proteomes" id="UP000237144"/>
    </source>
</evidence>